<name>A0A3N4HJE3_ASCIM</name>
<dbReference type="AlphaFoldDB" id="A0A3N4HJE3"/>
<evidence type="ECO:0000313" key="1">
    <source>
        <dbReference type="EMBL" id="RPA73979.1"/>
    </source>
</evidence>
<evidence type="ECO:0000313" key="2">
    <source>
        <dbReference type="Proteomes" id="UP000275078"/>
    </source>
</evidence>
<dbReference type="Proteomes" id="UP000275078">
    <property type="component" value="Unassembled WGS sequence"/>
</dbReference>
<keyword evidence="2" id="KW-1185">Reference proteome</keyword>
<dbReference type="EMBL" id="ML119805">
    <property type="protein sequence ID" value="RPA73979.1"/>
    <property type="molecule type" value="Genomic_DNA"/>
</dbReference>
<reference evidence="1 2" key="1">
    <citation type="journal article" date="2018" name="Nat. Ecol. Evol.">
        <title>Pezizomycetes genomes reveal the molecular basis of ectomycorrhizal truffle lifestyle.</title>
        <authorList>
            <person name="Murat C."/>
            <person name="Payen T."/>
            <person name="Noel B."/>
            <person name="Kuo A."/>
            <person name="Morin E."/>
            <person name="Chen J."/>
            <person name="Kohler A."/>
            <person name="Krizsan K."/>
            <person name="Balestrini R."/>
            <person name="Da Silva C."/>
            <person name="Montanini B."/>
            <person name="Hainaut M."/>
            <person name="Levati E."/>
            <person name="Barry K.W."/>
            <person name="Belfiori B."/>
            <person name="Cichocki N."/>
            <person name="Clum A."/>
            <person name="Dockter R.B."/>
            <person name="Fauchery L."/>
            <person name="Guy J."/>
            <person name="Iotti M."/>
            <person name="Le Tacon F."/>
            <person name="Lindquist E.A."/>
            <person name="Lipzen A."/>
            <person name="Malagnac F."/>
            <person name="Mello A."/>
            <person name="Molinier V."/>
            <person name="Miyauchi S."/>
            <person name="Poulain J."/>
            <person name="Riccioni C."/>
            <person name="Rubini A."/>
            <person name="Sitrit Y."/>
            <person name="Splivallo R."/>
            <person name="Traeger S."/>
            <person name="Wang M."/>
            <person name="Zifcakova L."/>
            <person name="Wipf D."/>
            <person name="Zambonelli A."/>
            <person name="Paolocci F."/>
            <person name="Nowrousian M."/>
            <person name="Ottonello S."/>
            <person name="Baldrian P."/>
            <person name="Spatafora J.W."/>
            <person name="Henrissat B."/>
            <person name="Nagy L.G."/>
            <person name="Aury J.M."/>
            <person name="Wincker P."/>
            <person name="Grigoriev I.V."/>
            <person name="Bonfante P."/>
            <person name="Martin F.M."/>
        </authorList>
    </citation>
    <scope>NUCLEOTIDE SEQUENCE [LARGE SCALE GENOMIC DNA]</scope>
    <source>
        <strain evidence="1 2">RN42</strain>
    </source>
</reference>
<gene>
    <name evidence="1" type="ORF">BJ508DRAFT_333558</name>
</gene>
<accession>A0A3N4HJE3</accession>
<proteinExistence type="predicted"/>
<sequence>MAETSEGMFPPPHRSRLSAIAYRKLTSKIELSAPNVPGFLRLPLELRLDVYYLIKDLVSLLSLTHTCRTTYTDINNRKSLLTSVYHHYTMYHTDYRRSSDSHPLLPRDAVPLTIPLLANSKLSNISISDRFRGPIDVQKKSRENIGRNFNRIFGQNDEERRLDKKGWWCCLCCVKIRRTTSFPFYRSNMVERGRDLNYCLYCSAAHF</sequence>
<organism evidence="1 2">
    <name type="scientific">Ascobolus immersus RN42</name>
    <dbReference type="NCBI Taxonomy" id="1160509"/>
    <lineage>
        <taxon>Eukaryota</taxon>
        <taxon>Fungi</taxon>
        <taxon>Dikarya</taxon>
        <taxon>Ascomycota</taxon>
        <taxon>Pezizomycotina</taxon>
        <taxon>Pezizomycetes</taxon>
        <taxon>Pezizales</taxon>
        <taxon>Ascobolaceae</taxon>
        <taxon>Ascobolus</taxon>
    </lineage>
</organism>
<protein>
    <submittedName>
        <fullName evidence="1">Uncharacterized protein</fullName>
    </submittedName>
</protein>